<comment type="caution">
    <text evidence="3">The sequence shown here is derived from an EMBL/GenBank/DDBJ whole genome shotgun (WGS) entry which is preliminary data.</text>
</comment>
<dbReference type="PROSITE" id="PS00201">
    <property type="entry name" value="FLAVODOXIN"/>
    <property type="match status" value="1"/>
</dbReference>
<dbReference type="EMBL" id="QEWP01000009">
    <property type="protein sequence ID" value="PWD99109.1"/>
    <property type="molecule type" value="Genomic_DNA"/>
</dbReference>
<dbReference type="Pfam" id="PF12724">
    <property type="entry name" value="Flavodoxin_5"/>
    <property type="match status" value="1"/>
</dbReference>
<dbReference type="AlphaFoldDB" id="A0A2U2B7R2"/>
<dbReference type="InterPro" id="IPR029039">
    <property type="entry name" value="Flavoprotein-like_sf"/>
</dbReference>
<name>A0A2U2B7R2_9BACT</name>
<dbReference type="GO" id="GO:0010181">
    <property type="term" value="F:FMN binding"/>
    <property type="evidence" value="ECO:0007669"/>
    <property type="project" value="InterPro"/>
</dbReference>
<protein>
    <submittedName>
        <fullName evidence="3">Flavodoxin</fullName>
    </submittedName>
</protein>
<evidence type="ECO:0000313" key="4">
    <source>
        <dbReference type="Proteomes" id="UP000244956"/>
    </source>
</evidence>
<dbReference type="PROSITE" id="PS50902">
    <property type="entry name" value="FLAVODOXIN_LIKE"/>
    <property type="match status" value="1"/>
</dbReference>
<gene>
    <name evidence="3" type="ORF">DDZ16_12720</name>
</gene>
<dbReference type="RefSeq" id="WP_109264848.1">
    <property type="nucleotide sequence ID" value="NZ_QEWP01000009.1"/>
</dbReference>
<evidence type="ECO:0000256" key="1">
    <source>
        <dbReference type="ARBA" id="ARBA00001917"/>
    </source>
</evidence>
<proteinExistence type="predicted"/>
<evidence type="ECO:0000313" key="3">
    <source>
        <dbReference type="EMBL" id="PWD99109.1"/>
    </source>
</evidence>
<dbReference type="Gene3D" id="3.40.50.360">
    <property type="match status" value="1"/>
</dbReference>
<dbReference type="OrthoDB" id="2146857at2"/>
<dbReference type="InterPro" id="IPR052200">
    <property type="entry name" value="Protoporphyrinogen_IX_DH"/>
</dbReference>
<feature type="domain" description="Flavodoxin-like" evidence="2">
    <location>
        <begin position="3"/>
        <end position="149"/>
    </location>
</feature>
<organism evidence="3 4">
    <name type="scientific">Marinilabilia rubra</name>
    <dbReference type="NCBI Taxonomy" id="2162893"/>
    <lineage>
        <taxon>Bacteria</taxon>
        <taxon>Pseudomonadati</taxon>
        <taxon>Bacteroidota</taxon>
        <taxon>Bacteroidia</taxon>
        <taxon>Marinilabiliales</taxon>
        <taxon>Marinilabiliaceae</taxon>
        <taxon>Marinilabilia</taxon>
    </lineage>
</organism>
<dbReference type="InterPro" id="IPR008254">
    <property type="entry name" value="Flavodoxin/NO_synth"/>
</dbReference>
<dbReference type="GO" id="GO:0009055">
    <property type="term" value="F:electron transfer activity"/>
    <property type="evidence" value="ECO:0007669"/>
    <property type="project" value="InterPro"/>
</dbReference>
<dbReference type="InterPro" id="IPR001226">
    <property type="entry name" value="Flavodoxin_CS"/>
</dbReference>
<keyword evidence="4" id="KW-1185">Reference proteome</keyword>
<dbReference type="Proteomes" id="UP000244956">
    <property type="component" value="Unassembled WGS sequence"/>
</dbReference>
<dbReference type="GO" id="GO:0006783">
    <property type="term" value="P:heme biosynthetic process"/>
    <property type="evidence" value="ECO:0007669"/>
    <property type="project" value="TreeGrafter"/>
</dbReference>
<accession>A0A2U2B7R2</accession>
<sequence>MKTAIIYASKHGTTQKVADEISNHLARHEVALFNIRKHSKIDLSLYDQVILGGSIHAGTIQQSLQRFINQNTTVLLQKKLALFLCCMYEKEAQKQFENAFPEILRNHASSCQCVGGEFIFENMNLLEKLMTKKIAGISQSVSRINHKKIKELSLAMD</sequence>
<dbReference type="GO" id="GO:0070819">
    <property type="term" value="F:menaquinone-dependent protoporphyrinogen oxidase activity"/>
    <property type="evidence" value="ECO:0007669"/>
    <property type="project" value="TreeGrafter"/>
</dbReference>
<dbReference type="PANTHER" id="PTHR38030:SF2">
    <property type="entry name" value="PROTOPORPHYRINOGEN IX DEHYDROGENASE [QUINONE]"/>
    <property type="match status" value="1"/>
</dbReference>
<dbReference type="InterPro" id="IPR026816">
    <property type="entry name" value="Flavodoxin_dom"/>
</dbReference>
<evidence type="ECO:0000259" key="2">
    <source>
        <dbReference type="PROSITE" id="PS50902"/>
    </source>
</evidence>
<dbReference type="PANTHER" id="PTHR38030">
    <property type="entry name" value="PROTOPORPHYRINOGEN IX DEHYDROGENASE [MENAQUINONE]"/>
    <property type="match status" value="1"/>
</dbReference>
<comment type="cofactor">
    <cofactor evidence="1">
        <name>FMN</name>
        <dbReference type="ChEBI" id="CHEBI:58210"/>
    </cofactor>
</comment>
<dbReference type="SUPFAM" id="SSF52218">
    <property type="entry name" value="Flavoproteins"/>
    <property type="match status" value="1"/>
</dbReference>
<reference evidence="3 4" key="1">
    <citation type="submission" date="2018-05" db="EMBL/GenBank/DDBJ databases">
        <title>Marinilabilia rubrum sp. nov., isolated from saltern sediment.</title>
        <authorList>
            <person name="Zhang R."/>
        </authorList>
    </citation>
    <scope>NUCLEOTIDE SEQUENCE [LARGE SCALE GENOMIC DNA]</scope>
    <source>
        <strain evidence="3 4">WTE16</strain>
    </source>
</reference>